<name>A0A1B6DD99_9HEMI</name>
<dbReference type="PANTHER" id="PTHR13832:SF818">
    <property type="entry name" value="SD03870P"/>
    <property type="match status" value="1"/>
</dbReference>
<evidence type="ECO:0000313" key="3">
    <source>
        <dbReference type="EMBL" id="JAS23622.1"/>
    </source>
</evidence>
<feature type="compositionally biased region" description="Acidic residues" evidence="1">
    <location>
        <begin position="514"/>
        <end position="523"/>
    </location>
</feature>
<proteinExistence type="predicted"/>
<feature type="region of interest" description="Disordered" evidence="1">
    <location>
        <begin position="478"/>
        <end position="577"/>
    </location>
</feature>
<dbReference type="Gene3D" id="3.60.40.10">
    <property type="entry name" value="PPM-type phosphatase domain"/>
    <property type="match status" value="1"/>
</dbReference>
<dbReference type="SMART" id="SM00332">
    <property type="entry name" value="PP2Cc"/>
    <property type="match status" value="1"/>
</dbReference>
<sequence length="1557" mass="169724">MVDCSDDYLSIYKRFFDNFALSADLNDQLPVKVASYNLDEIEIPGAITDWCFQYLYQRSCPPKLIVPLTHLVLQKMKELWQTHPEECGYQSIDINFSSLKLMQTTMRKLIEVCGQFKDNAQLSSLPPPSTDQFTPIITCCAIKNSRRTMEDRHVYIEDFHSLHNVTGYGNASFYGVFDGHNGLNAAIYSVAHLHYYLANSHYYPTDPENALRDAFRKTDEYFITKSHKEDLQSGTTAVCALLRQEEKKLHVGWVGDSQAVLVRQGQPYQLVTPHKPDRRDEKERIEALGGVVLFWGMWRVNGQLAVSRAIGDVSYKPYVTAEPDIRTEILDGTEDFLILACDGLWDFVKEIDATNAVYAQLSENPGDIDAVSQRLVSLSKEHSSTDNISVVVVFLRDPKEVIQRRSMETASPNLFVKQNGSDVFRGLRTFEDEDDFGPETDVDMVDDVLLSPAIAAAKALVSGKKDYENDLERQRQQMSDFDDPADLEGSRDTPTPPAHEVAGNADVENLTESGGEDSEEDEWNFIPGSGENKKEEKTQQEEDDDMSSQLNPNAAEFVPVSPKRSPIDETNPFDKISMPTEFEFNSDISKRPGQLDFINGQKDNHLIGNELNDSSIIIAHQNLNDTNALSTKAEFGDSSYFDTSSMNVSNPFDVVQEVVSKNPFTNGNGLDFINNFEGQVPDINGFESPKPIKTFAECLAEAKPLPSSELEDFVNPDTPRSTLVEAPISPSSDISGTMPQGELESPDDFLGNAPESNDACAGQEPTSSSGFESESAADEPEPVVDAEKVEADTDSFILETKRLSPPIKTLAFKPIETFGGVNPFGLLENPSPIYNSQVVNEIKSSDSNDDLIGSTTGNLQQHNELENFLQENESKIDTVADIHSSDISENFAVTQDTFAFGGSETEVRANEFIFGAGKSDDIEISTTQENDNKSDNDESKIRLDEQEAEQVIKTDINVEVEVKSNEIVSPHVDSDYLDFSKESICDINQEVAQPIVEEKFNESFGIDSKDNLPGDDHMEHETSKAFFPQETEKELDSAIDREVESIISAETLQSLEGPPKPKSEVDQSKTPVNEDNLPIHIAICPAKPDEDEPEPIKKPHVPVVEPLCKKVIVEKKFTEPDSQIEDEIMNEIESSIPTLDSNIRLTEPEILEVREGIEEIIKEAEIISSRSAPTAVEEPQSVSAILVNELIVSSTEPNVTSEPLLNISDSKSDAIKSSTEELDKMNDKIPSTTGTPPPTPAPGIVEPQEESNKGLIAVAAAVVAGAATAAVVGTVKPEAKKATSGPVKKTAAPKKPGEVSTKPAVKSTLTSKPTTTTKTATSKPVATTKPTLSTKTTPTTKPAAKPVAASKTVPLKAQTSTEKSATKPTTTLKTTTNGPSKPSPNSSASPRAPTTMKSTAPATKPSSPPKTISSRPNSAPKTELGKTQSTKPLSTKPSTTKPLAKVAPTNIIEKKPLTNGDFSKPAPIKKPEVKKTTTTTTKSSVSSRPPSATSKPATATKAPTKPAPRPPTTTALKAKTAATATKKPAPVTKSKPTSGATTAKTIDKTEIQNLNKE</sequence>
<accession>A0A1B6DD99</accession>
<feature type="compositionally biased region" description="Polar residues" evidence="1">
    <location>
        <begin position="1417"/>
        <end position="1428"/>
    </location>
</feature>
<feature type="region of interest" description="Disordered" evidence="1">
    <location>
        <begin position="1275"/>
        <end position="1557"/>
    </location>
</feature>
<dbReference type="InterPro" id="IPR001932">
    <property type="entry name" value="PPM-type_phosphatase-like_dom"/>
</dbReference>
<feature type="compositionally biased region" description="Basic and acidic residues" evidence="1">
    <location>
        <begin position="1545"/>
        <end position="1557"/>
    </location>
</feature>
<gene>
    <name evidence="3" type="ORF">g.42056</name>
</gene>
<feature type="region of interest" description="Disordered" evidence="1">
    <location>
        <begin position="1050"/>
        <end position="1078"/>
    </location>
</feature>
<reference evidence="3" key="1">
    <citation type="submission" date="2015-12" db="EMBL/GenBank/DDBJ databases">
        <title>De novo transcriptome assembly of four potential Pierce s Disease insect vectors from Arizona vineyards.</title>
        <authorList>
            <person name="Tassone E.E."/>
        </authorList>
    </citation>
    <scope>NUCLEOTIDE SEQUENCE</scope>
</reference>
<feature type="compositionally biased region" description="Low complexity" evidence="1">
    <location>
        <begin position="1305"/>
        <end position="1354"/>
    </location>
</feature>
<feature type="compositionally biased region" description="Basic and acidic residues" evidence="1">
    <location>
        <begin position="531"/>
        <end position="540"/>
    </location>
</feature>
<feature type="compositionally biased region" description="Basic and acidic residues" evidence="1">
    <location>
        <begin position="1210"/>
        <end position="1227"/>
    </location>
</feature>
<dbReference type="CDD" id="cd00143">
    <property type="entry name" value="PP2Cc"/>
    <property type="match status" value="1"/>
</dbReference>
<evidence type="ECO:0000259" key="2">
    <source>
        <dbReference type="PROSITE" id="PS51746"/>
    </source>
</evidence>
<dbReference type="InterPro" id="IPR036457">
    <property type="entry name" value="PPM-type-like_dom_sf"/>
</dbReference>
<dbReference type="InterPro" id="IPR015655">
    <property type="entry name" value="PP2C"/>
</dbReference>
<feature type="compositionally biased region" description="Low complexity" evidence="1">
    <location>
        <begin position="1476"/>
        <end position="1504"/>
    </location>
</feature>
<dbReference type="EMBL" id="GEDC01013676">
    <property type="protein sequence ID" value="JAS23622.1"/>
    <property type="molecule type" value="Transcribed_RNA"/>
</dbReference>
<feature type="region of interest" description="Disordered" evidence="1">
    <location>
        <begin position="709"/>
        <end position="783"/>
    </location>
</feature>
<feature type="compositionally biased region" description="Low complexity" evidence="1">
    <location>
        <begin position="1429"/>
        <end position="1443"/>
    </location>
</feature>
<feature type="compositionally biased region" description="Low complexity" evidence="1">
    <location>
        <begin position="1512"/>
        <end position="1538"/>
    </location>
</feature>
<feature type="compositionally biased region" description="Polar residues" evidence="1">
    <location>
        <begin position="729"/>
        <end position="738"/>
    </location>
</feature>
<dbReference type="SUPFAM" id="SSF81606">
    <property type="entry name" value="PP2C-like"/>
    <property type="match status" value="1"/>
</dbReference>
<feature type="region of interest" description="Disordered" evidence="1">
    <location>
        <begin position="1198"/>
        <end position="1247"/>
    </location>
</feature>
<organism evidence="3">
    <name type="scientific">Clastoptera arizonana</name>
    <name type="common">Arizona spittle bug</name>
    <dbReference type="NCBI Taxonomy" id="38151"/>
    <lineage>
        <taxon>Eukaryota</taxon>
        <taxon>Metazoa</taxon>
        <taxon>Ecdysozoa</taxon>
        <taxon>Arthropoda</taxon>
        <taxon>Hexapoda</taxon>
        <taxon>Insecta</taxon>
        <taxon>Pterygota</taxon>
        <taxon>Neoptera</taxon>
        <taxon>Paraneoptera</taxon>
        <taxon>Hemiptera</taxon>
        <taxon>Auchenorrhyncha</taxon>
        <taxon>Cercopoidea</taxon>
        <taxon>Clastopteridae</taxon>
        <taxon>Clastoptera</taxon>
    </lineage>
</organism>
<protein>
    <recommendedName>
        <fullName evidence="2">PPM-type phosphatase domain-containing protein</fullName>
    </recommendedName>
</protein>
<dbReference type="PROSITE" id="PS51746">
    <property type="entry name" value="PPM_2"/>
    <property type="match status" value="1"/>
</dbReference>
<feature type="domain" description="PPM-type phosphatase" evidence="2">
    <location>
        <begin position="136"/>
        <end position="395"/>
    </location>
</feature>
<dbReference type="PANTHER" id="PTHR13832">
    <property type="entry name" value="PROTEIN PHOSPHATASE 2C"/>
    <property type="match status" value="1"/>
</dbReference>
<dbReference type="Pfam" id="PF00481">
    <property type="entry name" value="PP2C"/>
    <property type="match status" value="1"/>
</dbReference>
<dbReference type="Pfam" id="PF07145">
    <property type="entry name" value="PAM2"/>
    <property type="match status" value="1"/>
</dbReference>
<dbReference type="SMART" id="SM00331">
    <property type="entry name" value="PP2C_SIG"/>
    <property type="match status" value="1"/>
</dbReference>
<evidence type="ECO:0000256" key="1">
    <source>
        <dbReference type="SAM" id="MobiDB-lite"/>
    </source>
</evidence>
<dbReference type="GO" id="GO:0004722">
    <property type="term" value="F:protein serine/threonine phosphatase activity"/>
    <property type="evidence" value="ECO:0007669"/>
    <property type="project" value="InterPro"/>
</dbReference>
<feature type="compositionally biased region" description="Low complexity" evidence="1">
    <location>
        <begin position="1366"/>
        <end position="1416"/>
    </location>
</feature>
<dbReference type="InterPro" id="IPR009818">
    <property type="entry name" value="PAM2_motif"/>
</dbReference>